<name>A0A1R1YJL1_9FUNG</name>
<proteinExistence type="predicted"/>
<keyword evidence="2" id="KW-1185">Reference proteome</keyword>
<reference evidence="2" key="1">
    <citation type="submission" date="2017-01" db="EMBL/GenBank/DDBJ databases">
        <authorList>
            <person name="Wang Y."/>
            <person name="White M."/>
            <person name="Kvist S."/>
            <person name="Moncalvo J.-M."/>
        </authorList>
    </citation>
    <scope>NUCLEOTIDE SEQUENCE [LARGE SCALE GENOMIC DNA]</scope>
    <source>
        <strain evidence="2">ID-206-W2</strain>
    </source>
</reference>
<comment type="caution">
    <text evidence="1">The sequence shown here is derived from an EMBL/GenBank/DDBJ whole genome shotgun (WGS) entry which is preliminary data.</text>
</comment>
<accession>A0A1R1YJL1</accession>
<protein>
    <submittedName>
        <fullName evidence="1">Uncharacterized protein</fullName>
    </submittedName>
</protein>
<evidence type="ECO:0000313" key="1">
    <source>
        <dbReference type="EMBL" id="OMJ27098.1"/>
    </source>
</evidence>
<dbReference type="Proteomes" id="UP000187429">
    <property type="component" value="Unassembled WGS sequence"/>
</dbReference>
<evidence type="ECO:0000313" key="2">
    <source>
        <dbReference type="Proteomes" id="UP000187429"/>
    </source>
</evidence>
<dbReference type="EMBL" id="LSSM01001177">
    <property type="protein sequence ID" value="OMJ27098.1"/>
    <property type="molecule type" value="Genomic_DNA"/>
</dbReference>
<organism evidence="1 2">
    <name type="scientific">Smittium culicis</name>
    <dbReference type="NCBI Taxonomy" id="133412"/>
    <lineage>
        <taxon>Eukaryota</taxon>
        <taxon>Fungi</taxon>
        <taxon>Fungi incertae sedis</taxon>
        <taxon>Zoopagomycota</taxon>
        <taxon>Kickxellomycotina</taxon>
        <taxon>Harpellomycetes</taxon>
        <taxon>Harpellales</taxon>
        <taxon>Legeriomycetaceae</taxon>
        <taxon>Smittium</taxon>
    </lineage>
</organism>
<dbReference type="AlphaFoldDB" id="A0A1R1YJL1"/>
<dbReference type="OrthoDB" id="5585879at2759"/>
<sequence>MIPIRIPLFLYKLKNKLFPKYFIYSFIAAGGEVIYKNLGIGDVHIEKLYAKAAIKLILAEKLSHDPHLLWACSLLACYHWKYPDIHEMEKICSKFAI</sequence>
<gene>
    <name evidence="1" type="ORF">AYI69_g3476</name>
</gene>